<evidence type="ECO:0000313" key="3">
    <source>
        <dbReference type="Proteomes" id="UP000831786"/>
    </source>
</evidence>
<reference evidence="2 3" key="1">
    <citation type="submission" date="2022-04" db="EMBL/GenBank/DDBJ databases">
        <title>Leucobacter sp. isolated from rhizosphere of garlic.</title>
        <authorList>
            <person name="Won M."/>
            <person name="Lee C.-M."/>
            <person name="Woen H.-Y."/>
            <person name="Kwon S.-W."/>
        </authorList>
    </citation>
    <scope>NUCLEOTIDE SEQUENCE [LARGE SCALE GENOMIC DNA]</scope>
    <source>
        <strain evidence="2 3">H21R-40</strain>
    </source>
</reference>
<dbReference type="CDD" id="cd00093">
    <property type="entry name" value="HTH_XRE"/>
    <property type="match status" value="1"/>
</dbReference>
<feature type="domain" description="HTH cro/C1-type" evidence="1">
    <location>
        <begin position="30"/>
        <end position="74"/>
    </location>
</feature>
<evidence type="ECO:0000259" key="1">
    <source>
        <dbReference type="PROSITE" id="PS50943"/>
    </source>
</evidence>
<organism evidence="2 3">
    <name type="scientific">Leucobacter allii</name>
    <dbReference type="NCBI Taxonomy" id="2932247"/>
    <lineage>
        <taxon>Bacteria</taxon>
        <taxon>Bacillati</taxon>
        <taxon>Actinomycetota</taxon>
        <taxon>Actinomycetes</taxon>
        <taxon>Micrococcales</taxon>
        <taxon>Microbacteriaceae</taxon>
        <taxon>Leucobacter</taxon>
    </lineage>
</organism>
<evidence type="ECO:0000313" key="2">
    <source>
        <dbReference type="EMBL" id="UOQ58593.1"/>
    </source>
</evidence>
<gene>
    <name evidence="2" type="ORF">MUN78_07145</name>
</gene>
<sequence length="102" mass="10734">MQMNRTRYSDLDSLVSAEVRSEVARKRGPSISAIAANIGVRRASLSHRLNGHAPFTPSLLAAVAAELGTTAAEIISRAEEALDADSKIEMSLSAALAAEGDR</sequence>
<dbReference type="Gene3D" id="1.10.260.40">
    <property type="entry name" value="lambda repressor-like DNA-binding domains"/>
    <property type="match status" value="1"/>
</dbReference>
<dbReference type="RefSeq" id="WP_244729661.1">
    <property type="nucleotide sequence ID" value="NZ_CP095045.1"/>
</dbReference>
<dbReference type="InterPro" id="IPR010982">
    <property type="entry name" value="Lambda_DNA-bd_dom_sf"/>
</dbReference>
<dbReference type="EMBL" id="CP095045">
    <property type="protein sequence ID" value="UOQ58593.1"/>
    <property type="molecule type" value="Genomic_DNA"/>
</dbReference>
<keyword evidence="3" id="KW-1185">Reference proteome</keyword>
<dbReference type="Proteomes" id="UP000831786">
    <property type="component" value="Chromosome"/>
</dbReference>
<proteinExistence type="predicted"/>
<protein>
    <submittedName>
        <fullName evidence="2">Helix-turn-helix transcriptional regulator</fullName>
    </submittedName>
</protein>
<dbReference type="InterPro" id="IPR001387">
    <property type="entry name" value="Cro/C1-type_HTH"/>
</dbReference>
<dbReference type="Pfam" id="PF01381">
    <property type="entry name" value="HTH_3"/>
    <property type="match status" value="1"/>
</dbReference>
<dbReference type="SUPFAM" id="SSF47413">
    <property type="entry name" value="lambda repressor-like DNA-binding domains"/>
    <property type="match status" value="1"/>
</dbReference>
<name>A0ABY4FQM6_9MICO</name>
<dbReference type="PROSITE" id="PS50943">
    <property type="entry name" value="HTH_CROC1"/>
    <property type="match status" value="1"/>
</dbReference>
<accession>A0ABY4FQM6</accession>